<keyword evidence="2" id="KW-1185">Reference proteome</keyword>
<dbReference type="AlphaFoldDB" id="A0AAD5YQU5"/>
<name>A0AAD5YQU5_9AGAR</name>
<dbReference type="Proteomes" id="UP001213000">
    <property type="component" value="Unassembled WGS sequence"/>
</dbReference>
<dbReference type="Gene3D" id="3.80.10.10">
    <property type="entry name" value="Ribonuclease Inhibitor"/>
    <property type="match status" value="1"/>
</dbReference>
<reference evidence="1" key="1">
    <citation type="submission" date="2022-07" db="EMBL/GenBank/DDBJ databases">
        <title>Genome Sequence of Leucocoprinus birnbaumii.</title>
        <authorList>
            <person name="Buettner E."/>
        </authorList>
    </citation>
    <scope>NUCLEOTIDE SEQUENCE</scope>
    <source>
        <strain evidence="1">VT141</strain>
    </source>
</reference>
<comment type="caution">
    <text evidence="1">The sequence shown here is derived from an EMBL/GenBank/DDBJ whole genome shotgun (WGS) entry which is preliminary data.</text>
</comment>
<proteinExistence type="predicted"/>
<organism evidence="1 2">
    <name type="scientific">Leucocoprinus birnbaumii</name>
    <dbReference type="NCBI Taxonomy" id="56174"/>
    <lineage>
        <taxon>Eukaryota</taxon>
        <taxon>Fungi</taxon>
        <taxon>Dikarya</taxon>
        <taxon>Basidiomycota</taxon>
        <taxon>Agaricomycotina</taxon>
        <taxon>Agaricomycetes</taxon>
        <taxon>Agaricomycetidae</taxon>
        <taxon>Agaricales</taxon>
        <taxon>Agaricineae</taxon>
        <taxon>Agaricaceae</taxon>
        <taxon>Leucocoprinus</taxon>
    </lineage>
</organism>
<dbReference type="InterPro" id="IPR032675">
    <property type="entry name" value="LRR_dom_sf"/>
</dbReference>
<gene>
    <name evidence="1" type="ORF">NP233_g9458</name>
</gene>
<evidence type="ECO:0000313" key="2">
    <source>
        <dbReference type="Proteomes" id="UP001213000"/>
    </source>
</evidence>
<evidence type="ECO:0008006" key="3">
    <source>
        <dbReference type="Google" id="ProtNLM"/>
    </source>
</evidence>
<dbReference type="SUPFAM" id="SSF52047">
    <property type="entry name" value="RNI-like"/>
    <property type="match status" value="1"/>
</dbReference>
<accession>A0AAD5YQU5</accession>
<dbReference type="EMBL" id="JANIEX010000848">
    <property type="protein sequence ID" value="KAJ3562619.1"/>
    <property type="molecule type" value="Genomic_DNA"/>
</dbReference>
<sequence length="535" mass="60720">MPPKFFSSPTTSTVVVDERPLVDLPRDIWDVIAEFIPDNDLKRLYSVTPAFLYRALQLRYQSLQVAKWADLSTCRTLDHAKTPFCAAFVRQLSVQFEGLQQHGIQNRPGISPMSLSSSTILLGKTQRYAQGSLSFISSRLSQRVIPSLELTMALLLDTIPHLSRIDTFSINCWDLPQGLDVSTILVAAWSSFGSNITTFIFNGNIDSYQFLCNSKPHLPNLTFLELDTTLNLSRTVRDIEQERQVLRDYVAPFVASLAPQLLSFQLFFFPNADLSELFNLISGVRFGKLRYLRLRMPYNRPYEDPSGLLAFLSPATLPMLEDLHLRLNPTGAALDRSNEIPLAEFLTALADYTPMTFTNLRSLELFPTHLPEGRDVLYTAISRSTETLRSFCVRDRSLQPDEFVELVRTLLGCKELRMLRLNLSKLDINVVDLLANSFPKLIRLTIAIDESRNLEEPSVSPTLEADLATRDFSSWELRDLGFYRAGSQVDRNLMEAFARHVPSIISFWGNGHKLSPEYELRTRKVFLSSSYPPCS</sequence>
<protein>
    <recommendedName>
        <fullName evidence="3">F-box domain-containing protein</fullName>
    </recommendedName>
</protein>
<evidence type="ECO:0000313" key="1">
    <source>
        <dbReference type="EMBL" id="KAJ3562619.1"/>
    </source>
</evidence>